<dbReference type="Gene3D" id="2.60.120.260">
    <property type="entry name" value="Galactose-binding domain-like"/>
    <property type="match status" value="1"/>
</dbReference>
<evidence type="ECO:0000259" key="4">
    <source>
        <dbReference type="PROSITE" id="PS51829"/>
    </source>
</evidence>
<proteinExistence type="predicted"/>
<name>A0ABS3SU44_9FLAO</name>
<dbReference type="InterPro" id="IPR013783">
    <property type="entry name" value="Ig-like_fold"/>
</dbReference>
<organism evidence="5 6">
    <name type="scientific">Gelidibacter pelagius</name>
    <dbReference type="NCBI Taxonomy" id="2819985"/>
    <lineage>
        <taxon>Bacteria</taxon>
        <taxon>Pseudomonadati</taxon>
        <taxon>Bacteroidota</taxon>
        <taxon>Flavobacteriia</taxon>
        <taxon>Flavobacteriales</taxon>
        <taxon>Flavobacteriaceae</taxon>
        <taxon>Gelidibacter</taxon>
    </lineage>
</organism>
<keyword evidence="3" id="KW-0378">Hydrolase</keyword>
<dbReference type="InterPro" id="IPR024079">
    <property type="entry name" value="MetalloPept_cat_dom_sf"/>
</dbReference>
<dbReference type="SUPFAM" id="SSF55486">
    <property type="entry name" value="Metalloproteases ('zincins'), catalytic domain"/>
    <property type="match status" value="1"/>
</dbReference>
<dbReference type="Gene3D" id="3.40.390.10">
    <property type="entry name" value="Collagenase (Catalytic Domain)"/>
    <property type="match status" value="1"/>
</dbReference>
<dbReference type="NCBIfam" id="TIGR04183">
    <property type="entry name" value="Por_Secre_tail"/>
    <property type="match status" value="1"/>
</dbReference>
<evidence type="ECO:0000313" key="6">
    <source>
        <dbReference type="Proteomes" id="UP000681315"/>
    </source>
</evidence>
<reference evidence="5 6" key="1">
    <citation type="submission" date="2021-03" db="EMBL/GenBank/DDBJ databases">
        <title>Gelidibacter sp. nov., isolated from costal sediment.</title>
        <authorList>
            <person name="Lun K.-Y."/>
        </authorList>
    </citation>
    <scope>NUCLEOTIDE SEQUENCE [LARGE SCALE GENOMIC DNA]</scope>
    <source>
        <strain evidence="5 6">DF109</strain>
    </source>
</reference>
<dbReference type="SUPFAM" id="SSF49785">
    <property type="entry name" value="Galactose-binding domain-like"/>
    <property type="match status" value="1"/>
</dbReference>
<keyword evidence="2" id="KW-0732">Signal</keyword>
<dbReference type="RefSeq" id="WP_208234353.1">
    <property type="nucleotide sequence ID" value="NZ_JAGEVG010000015.1"/>
</dbReference>
<feature type="domain" description="P/Homo B" evidence="4">
    <location>
        <begin position="846"/>
        <end position="997"/>
    </location>
</feature>
<dbReference type="Gene3D" id="2.60.40.10">
    <property type="entry name" value="Immunoglobulins"/>
    <property type="match status" value="1"/>
</dbReference>
<accession>A0ABS3SU44</accession>
<dbReference type="Proteomes" id="UP000681315">
    <property type="component" value="Unassembled WGS sequence"/>
</dbReference>
<evidence type="ECO:0000256" key="2">
    <source>
        <dbReference type="ARBA" id="ARBA00022729"/>
    </source>
</evidence>
<dbReference type="InterPro" id="IPR026444">
    <property type="entry name" value="Secre_tail"/>
</dbReference>
<evidence type="ECO:0000256" key="3">
    <source>
        <dbReference type="ARBA" id="ARBA00022801"/>
    </source>
</evidence>
<dbReference type="Pfam" id="PF01483">
    <property type="entry name" value="P_proprotein"/>
    <property type="match status" value="1"/>
</dbReference>
<sequence length="1085" mass="117244">MKDNYLKFSLFFIFIFTFSMIYGQKSESLWTKTTKNSISQKRLLPQNSTPTKAQYYTLNMEGLKSRLKTAPERDSGKLSNTLIDFPNSDGFIETFRVMEYSVMDPALQEKFPDIRSYVGYSLKNSSTVIYFSVSPDNVHTMTMSIERGTEFINPYATDNAYEVFSRKSISVTQNLFECHNLDDGLSNGIELKVDVSAARNANDGTRRTFRLAVGTSIEYTNFHGGTVASALAAINTTMTRVNGIFDRELSIRMTLVANNDLLISTTGDSIFPNNESLSTLTGIFNGLIGDTNYDIGHTFTTGSGGAAYLRSTCDTNKGGGTTGLANPLGDPFAIDYVSHEIGHQFGATHTFNGSAGNCGAGNRTTATAYEPGSGSTILSYAGICGSQNVQNNSNDYFHQASLRQIWTNITTGSSTCGALTVTGNTAPTAEAGASYNIPISTPYRLTGSSTDIDGTSTHTYTWEQFDLGSTGMPTETTEFGPIVRSFQGTPNPVRYIPRLQDLLANGGNSTAWEKLSAVERDINFVLTVRDNDIRGGQTAVDNMAVTTVATGGSFKVTSQNSNVTWEIGSTKTVAWDVANTNMAPINATNVNIKLSIDGGVTFPYTLASNVPNNGAYEVLVPAGANTTEARIMVESVGNIFFNVNTSNFEIISVDYLLNFSTTSVTVCQPNDSAVYNFIYNTFGGYSQNTTFSAVNLPAGITATFSPTSANANDTPVTMTLTGIGNASIGDYEISAVGTSGSVTNSSTVALSVFSNTIDAPTLTTPANGTSGLYSDVELTWEEDANVENYLIEISTDSNFIDIVDSQTIISNSYAVNLALETVYYWRVTGSNRCAIGTTSPVYSFSTGISTCEDAFTATDTPIAIAAMGSNVYTSVIVVTDNLPVTDVNVKVNIAHTWVRDIKMVLISPAGTRIVLSNNNGVDFEENYTNTVFDQEALTSIIDANAPFTGSFIPEEDLSAIYGEMSAGNWTLEVTDLFDNDGGSLDEFTLELCLAQPLSIEENSFDAFAIFPNPNNGIFTIKLQSHSGLEIKVAIFDIRGRKVMENRFENTTNFREVIRLDHAESGMYLINISDGFKSVTRKILVN</sequence>
<gene>
    <name evidence="5" type="ORF">J4051_13230</name>
</gene>
<protein>
    <submittedName>
        <fullName evidence="5">Proprotein convertase P-domain-containing protein</fullName>
    </submittedName>
</protein>
<keyword evidence="1" id="KW-0645">Protease</keyword>
<dbReference type="Pfam" id="PF13583">
    <property type="entry name" value="Reprolysin_4"/>
    <property type="match status" value="1"/>
</dbReference>
<dbReference type="Pfam" id="PF18962">
    <property type="entry name" value="Por_Secre_tail"/>
    <property type="match status" value="1"/>
</dbReference>
<evidence type="ECO:0000256" key="1">
    <source>
        <dbReference type="ARBA" id="ARBA00022670"/>
    </source>
</evidence>
<dbReference type="InterPro" id="IPR002884">
    <property type="entry name" value="P_dom"/>
</dbReference>
<dbReference type="EMBL" id="JAGEVG010000015">
    <property type="protein sequence ID" value="MBO3099238.1"/>
    <property type="molecule type" value="Genomic_DNA"/>
</dbReference>
<dbReference type="InterPro" id="IPR008979">
    <property type="entry name" value="Galactose-bd-like_sf"/>
</dbReference>
<keyword evidence="6" id="KW-1185">Reference proteome</keyword>
<evidence type="ECO:0000313" key="5">
    <source>
        <dbReference type="EMBL" id="MBO3099238.1"/>
    </source>
</evidence>
<dbReference type="PROSITE" id="PS51829">
    <property type="entry name" value="P_HOMO_B"/>
    <property type="match status" value="1"/>
</dbReference>
<comment type="caution">
    <text evidence="5">The sequence shown here is derived from an EMBL/GenBank/DDBJ whole genome shotgun (WGS) entry which is preliminary data.</text>
</comment>